<evidence type="ECO:0000256" key="5">
    <source>
        <dbReference type="ARBA" id="ARBA00023136"/>
    </source>
</evidence>
<evidence type="ECO:0000256" key="1">
    <source>
        <dbReference type="ARBA" id="ARBA00004651"/>
    </source>
</evidence>
<keyword evidence="2" id="KW-1003">Cell membrane</keyword>
<accession>A0A9D8KGH9</accession>
<sequence>MSLYAVLGALSQGLVYALMALGVYLTFRVLDFPDLTVDGSLPLGAAVAAVMITKGLNPFFTLPVAFAAGMAAGFVTAFLSTKLKILNLLASILTMIALYSINIRIMGKPNIPFINQITIFDLFPRATKIMSLLGVNERFLGVALSLTIFALIVVGIKIILDLFLHTDLGLALRATGDNENMIRAQGVNTHMTIMLGVALSNGLVALCGALVAQDQGLADVTMGVGTIVAGLASVIIGEALLGEMTVFRATLGVVIGSIIYRLAIAFALSLRIGGFVISPSDLKLITAILVVFALMFPTVREKVKIGAFRRGGGR</sequence>
<evidence type="ECO:0000256" key="3">
    <source>
        <dbReference type="ARBA" id="ARBA00022692"/>
    </source>
</evidence>
<feature type="transmembrane region" description="Helical" evidence="6">
    <location>
        <begin position="249"/>
        <end position="270"/>
    </location>
</feature>
<dbReference type="PANTHER" id="PTHR32196">
    <property type="entry name" value="ABC TRANSPORTER PERMEASE PROTEIN YPHD-RELATED-RELATED"/>
    <property type="match status" value="1"/>
</dbReference>
<reference evidence="7" key="2">
    <citation type="submission" date="2021-01" db="EMBL/GenBank/DDBJ databases">
        <authorList>
            <person name="Hahn C.R."/>
            <person name="Youssef N.H."/>
            <person name="Elshahed M."/>
        </authorList>
    </citation>
    <scope>NUCLEOTIDE SEQUENCE</scope>
    <source>
        <strain evidence="7">Zod_Metabat.24</strain>
    </source>
</reference>
<organism evidence="7 8">
    <name type="scientific">Candidatus Zymogenus saltonus</name>
    <dbReference type="NCBI Taxonomy" id="2844893"/>
    <lineage>
        <taxon>Bacteria</taxon>
        <taxon>Deltaproteobacteria</taxon>
        <taxon>Candidatus Zymogenia</taxon>
        <taxon>Candidatus Zymogeniales</taxon>
        <taxon>Candidatus Zymogenaceae</taxon>
        <taxon>Candidatus Zymogenus</taxon>
    </lineage>
</organism>
<keyword evidence="4 6" id="KW-1133">Transmembrane helix</keyword>
<gene>
    <name evidence="7" type="ORF">JW984_11185</name>
</gene>
<dbReference type="GO" id="GO:0022857">
    <property type="term" value="F:transmembrane transporter activity"/>
    <property type="evidence" value="ECO:0007669"/>
    <property type="project" value="InterPro"/>
</dbReference>
<dbReference type="CDD" id="cd06574">
    <property type="entry name" value="TM_PBP1_branched-chain-AA_like"/>
    <property type="match status" value="1"/>
</dbReference>
<evidence type="ECO:0000256" key="2">
    <source>
        <dbReference type="ARBA" id="ARBA00022475"/>
    </source>
</evidence>
<reference evidence="7" key="1">
    <citation type="journal article" date="2021" name="Environ. Microbiol.">
        <title>Genomic characterization of three novel Desulfobacterota classes expand the metabolic and phylogenetic diversity of the phylum.</title>
        <authorList>
            <person name="Murphy C.L."/>
            <person name="Biggerstaff J."/>
            <person name="Eichhorn A."/>
            <person name="Ewing E."/>
            <person name="Shahan R."/>
            <person name="Soriano D."/>
            <person name="Stewart S."/>
            <person name="VanMol K."/>
            <person name="Walker R."/>
            <person name="Walters P."/>
            <person name="Elshahed M.S."/>
            <person name="Youssef N.H."/>
        </authorList>
    </citation>
    <scope>NUCLEOTIDE SEQUENCE</scope>
    <source>
        <strain evidence="7">Zod_Metabat.24</strain>
    </source>
</reference>
<keyword evidence="3 6" id="KW-0812">Transmembrane</keyword>
<feature type="transmembrane region" description="Helical" evidence="6">
    <location>
        <begin position="282"/>
        <end position="299"/>
    </location>
</feature>
<dbReference type="PANTHER" id="PTHR32196:SF69">
    <property type="entry name" value="BRANCHED-CHAIN AMINO ACID TRANSPORT SYSTEM, PERMEASE PROTEIN"/>
    <property type="match status" value="1"/>
</dbReference>
<dbReference type="GO" id="GO:0005886">
    <property type="term" value="C:plasma membrane"/>
    <property type="evidence" value="ECO:0007669"/>
    <property type="project" value="UniProtKB-SubCell"/>
</dbReference>
<protein>
    <submittedName>
        <fullName evidence="7">ABC transporter permease</fullName>
    </submittedName>
</protein>
<feature type="transmembrane region" description="Helical" evidence="6">
    <location>
        <begin position="6"/>
        <end position="27"/>
    </location>
</feature>
<dbReference type="Proteomes" id="UP000809273">
    <property type="component" value="Unassembled WGS sequence"/>
</dbReference>
<evidence type="ECO:0000313" key="7">
    <source>
        <dbReference type="EMBL" id="MBN1573748.1"/>
    </source>
</evidence>
<feature type="transmembrane region" description="Helical" evidence="6">
    <location>
        <begin position="86"/>
        <end position="105"/>
    </location>
</feature>
<dbReference type="Pfam" id="PF02653">
    <property type="entry name" value="BPD_transp_2"/>
    <property type="match status" value="1"/>
</dbReference>
<feature type="transmembrane region" description="Helical" evidence="6">
    <location>
        <begin position="59"/>
        <end position="79"/>
    </location>
</feature>
<dbReference type="EMBL" id="JAFGIX010000054">
    <property type="protein sequence ID" value="MBN1573748.1"/>
    <property type="molecule type" value="Genomic_DNA"/>
</dbReference>
<evidence type="ECO:0000256" key="4">
    <source>
        <dbReference type="ARBA" id="ARBA00022989"/>
    </source>
</evidence>
<evidence type="ECO:0000256" key="6">
    <source>
        <dbReference type="SAM" id="Phobius"/>
    </source>
</evidence>
<comment type="subcellular location">
    <subcellularLocation>
        <location evidence="1">Cell membrane</location>
        <topology evidence="1">Multi-pass membrane protein</topology>
    </subcellularLocation>
</comment>
<proteinExistence type="predicted"/>
<feature type="transmembrane region" description="Helical" evidence="6">
    <location>
        <begin position="191"/>
        <end position="211"/>
    </location>
</feature>
<feature type="transmembrane region" description="Helical" evidence="6">
    <location>
        <begin position="139"/>
        <end position="164"/>
    </location>
</feature>
<feature type="transmembrane region" description="Helical" evidence="6">
    <location>
        <begin position="217"/>
        <end position="237"/>
    </location>
</feature>
<dbReference type="InterPro" id="IPR001851">
    <property type="entry name" value="ABC_transp_permease"/>
</dbReference>
<comment type="caution">
    <text evidence="7">The sequence shown here is derived from an EMBL/GenBank/DDBJ whole genome shotgun (WGS) entry which is preliminary data.</text>
</comment>
<dbReference type="AlphaFoldDB" id="A0A9D8KGH9"/>
<keyword evidence="5 6" id="KW-0472">Membrane</keyword>
<evidence type="ECO:0000313" key="8">
    <source>
        <dbReference type="Proteomes" id="UP000809273"/>
    </source>
</evidence>
<name>A0A9D8KGH9_9DELT</name>